<protein>
    <submittedName>
        <fullName evidence="1">Uncharacterized protein</fullName>
    </submittedName>
</protein>
<dbReference type="EMBL" id="KI295687">
    <property type="protein sequence ID" value="ESA02480.1"/>
    <property type="molecule type" value="Genomic_DNA"/>
</dbReference>
<reference evidence="1" key="1">
    <citation type="submission" date="2013-07" db="EMBL/GenBank/DDBJ databases">
        <title>The genome of an arbuscular mycorrhizal fungus provides insights into the evolution of the oldest plant symbiosis.</title>
        <authorList>
            <consortium name="DOE Joint Genome Institute"/>
            <person name="Tisserant E."/>
            <person name="Malbreil M."/>
            <person name="Kuo A."/>
            <person name="Kohler A."/>
            <person name="Symeonidi A."/>
            <person name="Balestrini R."/>
            <person name="Charron P."/>
            <person name="Duensing N."/>
            <person name="Frei-dit-Frey N."/>
            <person name="Gianinazzi-Pearson V."/>
            <person name="Gilbert B."/>
            <person name="Handa Y."/>
            <person name="Hijri M."/>
            <person name="Kaul R."/>
            <person name="Kawaguchi M."/>
            <person name="Krajinski F."/>
            <person name="Lammers P."/>
            <person name="Lapierre D."/>
            <person name="Masclaux F.G."/>
            <person name="Murat C."/>
            <person name="Morin E."/>
            <person name="Ndikumana S."/>
            <person name="Pagni M."/>
            <person name="Petitpierre D."/>
            <person name="Requena N."/>
            <person name="Rosikiewicz P."/>
            <person name="Riley R."/>
            <person name="Saito K."/>
            <person name="San Clemente H."/>
            <person name="Shapiro H."/>
            <person name="van Tuinen D."/>
            <person name="Becard G."/>
            <person name="Bonfante P."/>
            <person name="Paszkowski U."/>
            <person name="Shachar-Hill Y."/>
            <person name="Young J.P."/>
            <person name="Sanders I.R."/>
            <person name="Henrissat B."/>
            <person name="Rensing S.A."/>
            <person name="Grigoriev I.V."/>
            <person name="Corradi N."/>
            <person name="Roux C."/>
            <person name="Martin F."/>
        </authorList>
    </citation>
    <scope>NUCLEOTIDE SEQUENCE</scope>
    <source>
        <strain evidence="1">DAOM 197198</strain>
    </source>
</reference>
<dbReference type="HOGENOM" id="CLU_2198369_0_0_1"/>
<evidence type="ECO:0000313" key="1">
    <source>
        <dbReference type="EMBL" id="ESA02480.1"/>
    </source>
</evidence>
<proteinExistence type="predicted"/>
<sequence>MILENFLREKATSKIGILFEGDHYNLVFALPSEAKDYITKIATYSIQSNGFRLSSSVSKYLFENTIIMDLQDIEVPRTVEGFLKLIMAVKITSMSELLTEILKFILNI</sequence>
<name>U9T2Y2_RHIID</name>
<gene>
    <name evidence="1" type="ORF">GLOINDRAFT_86357</name>
</gene>
<accession>U9T2Y2</accession>
<dbReference type="AlphaFoldDB" id="U9T2Y2"/>
<dbReference type="STRING" id="747089.U9T2Y2"/>
<organism evidence="1">
    <name type="scientific">Rhizophagus irregularis (strain DAOM 181602 / DAOM 197198 / MUCL 43194)</name>
    <name type="common">Arbuscular mycorrhizal fungus</name>
    <name type="synonym">Glomus intraradices</name>
    <dbReference type="NCBI Taxonomy" id="747089"/>
    <lineage>
        <taxon>Eukaryota</taxon>
        <taxon>Fungi</taxon>
        <taxon>Fungi incertae sedis</taxon>
        <taxon>Mucoromycota</taxon>
        <taxon>Glomeromycotina</taxon>
        <taxon>Glomeromycetes</taxon>
        <taxon>Glomerales</taxon>
        <taxon>Glomeraceae</taxon>
        <taxon>Rhizophagus</taxon>
    </lineage>
</organism>